<evidence type="ECO:0008006" key="10">
    <source>
        <dbReference type="Google" id="ProtNLM"/>
    </source>
</evidence>
<dbReference type="InterPro" id="IPR013154">
    <property type="entry name" value="ADH-like_N"/>
</dbReference>
<sequence length="392" mass="43648">MPFNPPEKMRAVVLKGDYHVEVEDRPYPKLQKPTDAVLRVTSTALCGSDLHFYRGHLKCPPNFICGHEFVGEIVEKGDDVKRFNVGDKRRTAAEEQCKRNHMKGMSATEMLIRWMPGRACGECYFCVRGQASRCSKGELFGNSAPANTVDGGQAEYVRCPLAETTFVLAPKNIPEEMLVLMADIFPTGYFAASRYLKNLPERDRKEYTVVCVGCGPVGLCAITCALTMVDKVYAIDSVPDRLEQAKSIGAIPINLNDDPVQKIKDASGGRGADVVMEVVGHADAWNLCFDMIRPWGAISSIGVHTEKWEVNGLMLYGKNVQMAFGRCPVRSIFEDALALLVQEQKKVAFLCGKTMPLEDAPQAYRDFERRKVHKIVFKMGDVEQREIKANGQ</sequence>
<keyword evidence="3 5" id="KW-0862">Zinc</keyword>
<gene>
    <name evidence="8" type="ORF">AC578_6539</name>
</gene>
<dbReference type="PROSITE" id="PS00059">
    <property type="entry name" value="ADH_ZINC"/>
    <property type="match status" value="1"/>
</dbReference>
<feature type="domain" description="Alcohol dehydrogenase-like C-terminal" evidence="6">
    <location>
        <begin position="216"/>
        <end position="340"/>
    </location>
</feature>
<keyword evidence="9" id="KW-1185">Reference proteome</keyword>
<comment type="cofactor">
    <cofactor evidence="1 5">
        <name>Zn(2+)</name>
        <dbReference type="ChEBI" id="CHEBI:29105"/>
    </cofactor>
</comment>
<evidence type="ECO:0000256" key="4">
    <source>
        <dbReference type="ARBA" id="ARBA00023002"/>
    </source>
</evidence>
<keyword evidence="2 5" id="KW-0479">Metal-binding</keyword>
<dbReference type="InterPro" id="IPR013149">
    <property type="entry name" value="ADH-like_C"/>
</dbReference>
<dbReference type="SUPFAM" id="SSF51735">
    <property type="entry name" value="NAD(P)-binding Rossmann-fold domains"/>
    <property type="match status" value="1"/>
</dbReference>
<evidence type="ECO:0000313" key="9">
    <source>
        <dbReference type="Proteomes" id="UP000070133"/>
    </source>
</evidence>
<reference evidence="8 9" key="1">
    <citation type="submission" date="2015-07" db="EMBL/GenBank/DDBJ databases">
        <title>Comparative genomics of the Sigatoka disease complex on banana suggests a link between parallel evolutionary changes in Pseudocercospora fijiensis and Pseudocercospora eumusae and increased virulence on the banana host.</title>
        <authorList>
            <person name="Chang T.-C."/>
            <person name="Salvucci A."/>
            <person name="Crous P.W."/>
            <person name="Stergiopoulos I."/>
        </authorList>
    </citation>
    <scope>NUCLEOTIDE SEQUENCE [LARGE SCALE GENOMIC DNA]</scope>
    <source>
        <strain evidence="8 9">CBS 114824</strain>
    </source>
</reference>
<dbReference type="InterPro" id="IPR002328">
    <property type="entry name" value="ADH_Zn_CS"/>
</dbReference>
<dbReference type="InterPro" id="IPR036291">
    <property type="entry name" value="NAD(P)-bd_dom_sf"/>
</dbReference>
<dbReference type="Gene3D" id="3.90.180.10">
    <property type="entry name" value="Medium-chain alcohol dehydrogenases, catalytic domain"/>
    <property type="match status" value="1"/>
</dbReference>
<evidence type="ECO:0000256" key="1">
    <source>
        <dbReference type="ARBA" id="ARBA00001947"/>
    </source>
</evidence>
<comment type="caution">
    <text evidence="8">The sequence shown here is derived from an EMBL/GenBank/DDBJ whole genome shotgun (WGS) entry which is preliminary data.</text>
</comment>
<keyword evidence="4" id="KW-0560">Oxidoreductase</keyword>
<dbReference type="GO" id="GO:0008270">
    <property type="term" value="F:zinc ion binding"/>
    <property type="evidence" value="ECO:0007669"/>
    <property type="project" value="InterPro"/>
</dbReference>
<dbReference type="OrthoDB" id="442947at2759"/>
<proteinExistence type="inferred from homology"/>
<evidence type="ECO:0000256" key="3">
    <source>
        <dbReference type="ARBA" id="ARBA00022833"/>
    </source>
</evidence>
<evidence type="ECO:0000256" key="2">
    <source>
        <dbReference type="ARBA" id="ARBA00022723"/>
    </source>
</evidence>
<evidence type="ECO:0000313" key="8">
    <source>
        <dbReference type="EMBL" id="KXT01961.1"/>
    </source>
</evidence>
<name>A0A139HHK9_9PEZI</name>
<dbReference type="PANTHER" id="PTHR42813">
    <property type="entry name" value="ZINC-TYPE ALCOHOL DEHYDROGENASE-LIKE"/>
    <property type="match status" value="1"/>
</dbReference>
<dbReference type="Pfam" id="PF08240">
    <property type="entry name" value="ADH_N"/>
    <property type="match status" value="1"/>
</dbReference>
<dbReference type="EMBL" id="LFZN01000047">
    <property type="protein sequence ID" value="KXT01961.1"/>
    <property type="molecule type" value="Genomic_DNA"/>
</dbReference>
<accession>A0A139HHK9</accession>
<dbReference type="SUPFAM" id="SSF50129">
    <property type="entry name" value="GroES-like"/>
    <property type="match status" value="1"/>
</dbReference>
<dbReference type="AlphaFoldDB" id="A0A139HHK9"/>
<dbReference type="Pfam" id="PF00107">
    <property type="entry name" value="ADH_zinc_N"/>
    <property type="match status" value="1"/>
</dbReference>
<protein>
    <recommendedName>
        <fullName evidence="10">Enoyl reductase (ER) domain-containing protein</fullName>
    </recommendedName>
</protein>
<evidence type="ECO:0000259" key="7">
    <source>
        <dbReference type="Pfam" id="PF08240"/>
    </source>
</evidence>
<dbReference type="PANTHER" id="PTHR42813:SF2">
    <property type="entry name" value="DEHYDROGENASE, ZINC-CONTAINING, PUTATIVE (AFU_ORTHOLOGUE AFUA_2G02810)-RELATED"/>
    <property type="match status" value="1"/>
</dbReference>
<dbReference type="InterPro" id="IPR011032">
    <property type="entry name" value="GroES-like_sf"/>
</dbReference>
<dbReference type="STRING" id="321146.A0A139HHK9"/>
<dbReference type="CDD" id="cd08284">
    <property type="entry name" value="FDH_like_2"/>
    <property type="match status" value="1"/>
</dbReference>
<evidence type="ECO:0000256" key="5">
    <source>
        <dbReference type="RuleBase" id="RU361277"/>
    </source>
</evidence>
<evidence type="ECO:0000259" key="6">
    <source>
        <dbReference type="Pfam" id="PF00107"/>
    </source>
</evidence>
<dbReference type="Gene3D" id="3.40.50.720">
    <property type="entry name" value="NAD(P)-binding Rossmann-like Domain"/>
    <property type="match status" value="1"/>
</dbReference>
<dbReference type="Proteomes" id="UP000070133">
    <property type="component" value="Unassembled WGS sequence"/>
</dbReference>
<comment type="similarity">
    <text evidence="5">Belongs to the zinc-containing alcohol dehydrogenase family.</text>
</comment>
<organism evidence="8 9">
    <name type="scientific">Pseudocercospora eumusae</name>
    <dbReference type="NCBI Taxonomy" id="321146"/>
    <lineage>
        <taxon>Eukaryota</taxon>
        <taxon>Fungi</taxon>
        <taxon>Dikarya</taxon>
        <taxon>Ascomycota</taxon>
        <taxon>Pezizomycotina</taxon>
        <taxon>Dothideomycetes</taxon>
        <taxon>Dothideomycetidae</taxon>
        <taxon>Mycosphaerellales</taxon>
        <taxon>Mycosphaerellaceae</taxon>
        <taxon>Pseudocercospora</taxon>
    </lineage>
</organism>
<feature type="domain" description="Alcohol dehydrogenase-like N-terminal" evidence="7">
    <location>
        <begin position="33"/>
        <end position="162"/>
    </location>
</feature>
<dbReference type="GO" id="GO:0016491">
    <property type="term" value="F:oxidoreductase activity"/>
    <property type="evidence" value="ECO:0007669"/>
    <property type="project" value="UniProtKB-KW"/>
</dbReference>